<reference evidence="10" key="1">
    <citation type="journal article" date="2022" name="Environ. Microbiol.">
        <title>Geoalkalibacter halelectricus SAP #1 sp. nov. possessing extracellular electron transfer and mineral#reducing capabilities from a haloalkaline environment.</title>
        <authorList>
            <person name="Yadav S."/>
            <person name="Singh R."/>
            <person name="Sundharam S.S."/>
            <person name="Chaudhary S."/>
            <person name="Krishnamurthi S."/>
            <person name="Patil S.A."/>
        </authorList>
    </citation>
    <scope>NUCLEOTIDE SEQUENCE</scope>
    <source>
        <strain evidence="10">SAP-1</strain>
    </source>
</reference>
<keyword evidence="6" id="KW-0997">Cell inner membrane</keyword>
<keyword evidence="5" id="KW-0488">Methylation</keyword>
<dbReference type="InterPro" id="IPR051621">
    <property type="entry name" value="T2SS_protein_J"/>
</dbReference>
<keyword evidence="9" id="KW-0472">Membrane</keyword>
<dbReference type="Pfam" id="PF07963">
    <property type="entry name" value="N_methyl"/>
    <property type="match status" value="1"/>
</dbReference>
<dbReference type="PANTHER" id="PTHR39583:SF2">
    <property type="entry name" value="TYPE II SECRETION SYSTEM PROTEIN J"/>
    <property type="match status" value="1"/>
</dbReference>
<name>A0ABY5ZL30_9BACT</name>
<evidence type="ECO:0000256" key="9">
    <source>
        <dbReference type="ARBA" id="ARBA00023136"/>
    </source>
</evidence>
<keyword evidence="8" id="KW-1133">Transmembrane helix</keyword>
<dbReference type="InterPro" id="IPR012902">
    <property type="entry name" value="N_methyl_site"/>
</dbReference>
<protein>
    <recommendedName>
        <fullName evidence="3">Type II secretion system protein J</fullName>
    </recommendedName>
</protein>
<comment type="similarity">
    <text evidence="2">Belongs to the GSP J family.</text>
</comment>
<evidence type="ECO:0000256" key="7">
    <source>
        <dbReference type="ARBA" id="ARBA00022692"/>
    </source>
</evidence>
<organism evidence="10 11">
    <name type="scientific">Geoalkalibacter halelectricus</name>
    <dbReference type="NCBI Taxonomy" id="2847045"/>
    <lineage>
        <taxon>Bacteria</taxon>
        <taxon>Pseudomonadati</taxon>
        <taxon>Thermodesulfobacteriota</taxon>
        <taxon>Desulfuromonadia</taxon>
        <taxon>Desulfuromonadales</taxon>
        <taxon>Geoalkalibacteraceae</taxon>
        <taxon>Geoalkalibacter</taxon>
    </lineage>
</organism>
<dbReference type="EMBL" id="CP092109">
    <property type="protein sequence ID" value="UWZ78520.1"/>
    <property type="molecule type" value="Genomic_DNA"/>
</dbReference>
<evidence type="ECO:0000313" key="10">
    <source>
        <dbReference type="EMBL" id="UWZ78520.1"/>
    </source>
</evidence>
<keyword evidence="7" id="KW-0812">Transmembrane</keyword>
<evidence type="ECO:0000256" key="5">
    <source>
        <dbReference type="ARBA" id="ARBA00022481"/>
    </source>
</evidence>
<keyword evidence="11" id="KW-1185">Reference proteome</keyword>
<dbReference type="SUPFAM" id="SSF54523">
    <property type="entry name" value="Pili subunits"/>
    <property type="match status" value="1"/>
</dbReference>
<dbReference type="PROSITE" id="PS00409">
    <property type="entry name" value="PROKAR_NTER_METHYL"/>
    <property type="match status" value="1"/>
</dbReference>
<evidence type="ECO:0000256" key="4">
    <source>
        <dbReference type="ARBA" id="ARBA00022475"/>
    </source>
</evidence>
<proteinExistence type="inferred from homology"/>
<dbReference type="NCBIfam" id="TIGR02532">
    <property type="entry name" value="IV_pilin_GFxxxE"/>
    <property type="match status" value="1"/>
</dbReference>
<gene>
    <name evidence="10" type="ORF">L9S41_12630</name>
</gene>
<sequence>MKSAAGFTLLEILVALTVTAIVLTATYGVFTSLSTAKDELERDGEIYHQARVLFDRMGREIRSTYFRPAVSETLFQGGEGEIRDQDFLELTTAITSPTLPRATGISRVRYEVRLNPDDREGPPILVRREESLLPGGSAEGMEHRLAAGVSRFGVRFFDGVEWRDAWNTTEGGGLPQMVELLLEMDAGDRSLKFLTAVEIPRIEP</sequence>
<comment type="subcellular location">
    <subcellularLocation>
        <location evidence="1">Cell inner membrane</location>
        <topology evidence="1">Single-pass membrane protein</topology>
    </subcellularLocation>
</comment>
<dbReference type="Proteomes" id="UP001060414">
    <property type="component" value="Chromosome"/>
</dbReference>
<evidence type="ECO:0000256" key="6">
    <source>
        <dbReference type="ARBA" id="ARBA00022519"/>
    </source>
</evidence>
<evidence type="ECO:0000256" key="8">
    <source>
        <dbReference type="ARBA" id="ARBA00022989"/>
    </source>
</evidence>
<dbReference type="InterPro" id="IPR010055">
    <property type="entry name" value="T2SS_protein-GspJ"/>
</dbReference>
<dbReference type="Pfam" id="PF11612">
    <property type="entry name" value="T2SSJ"/>
    <property type="match status" value="1"/>
</dbReference>
<accession>A0ABY5ZL30</accession>
<dbReference type="InterPro" id="IPR045584">
    <property type="entry name" value="Pilin-like"/>
</dbReference>
<evidence type="ECO:0000256" key="1">
    <source>
        <dbReference type="ARBA" id="ARBA00004377"/>
    </source>
</evidence>
<evidence type="ECO:0000256" key="3">
    <source>
        <dbReference type="ARBA" id="ARBA00021539"/>
    </source>
</evidence>
<evidence type="ECO:0000256" key="2">
    <source>
        <dbReference type="ARBA" id="ARBA00011084"/>
    </source>
</evidence>
<evidence type="ECO:0000313" key="11">
    <source>
        <dbReference type="Proteomes" id="UP001060414"/>
    </source>
</evidence>
<dbReference type="PANTHER" id="PTHR39583">
    <property type="entry name" value="TYPE II SECRETION SYSTEM PROTEIN J-RELATED"/>
    <property type="match status" value="1"/>
</dbReference>
<dbReference type="RefSeq" id="WP_260746874.1">
    <property type="nucleotide sequence ID" value="NZ_CP092109.1"/>
</dbReference>
<keyword evidence="4" id="KW-1003">Cell membrane</keyword>